<dbReference type="EMBL" id="CP010411">
    <property type="protein sequence ID" value="ALE09550.1"/>
    <property type="molecule type" value="Genomic_DNA"/>
</dbReference>
<dbReference type="PATRIC" id="fig|1682.24.peg.1492"/>
<keyword evidence="2" id="KW-0547">Nucleotide-binding</keyword>
<proteinExistence type="predicted"/>
<dbReference type="GO" id="GO:0015421">
    <property type="term" value="F:ABC-type oligopeptide transporter activity"/>
    <property type="evidence" value="ECO:0007669"/>
    <property type="project" value="TreeGrafter"/>
</dbReference>
<dbReference type="GO" id="GO:0005524">
    <property type="term" value="F:ATP binding"/>
    <property type="evidence" value="ECO:0007669"/>
    <property type="project" value="UniProtKB-KW"/>
</dbReference>
<dbReference type="InterPro" id="IPR027417">
    <property type="entry name" value="P-loop_NTPase"/>
</dbReference>
<dbReference type="InterPro" id="IPR017871">
    <property type="entry name" value="ABC_transporter-like_CS"/>
</dbReference>
<accession>A0A0M4LIG4</accession>
<dbReference type="PANTHER" id="PTHR43394:SF1">
    <property type="entry name" value="ATP-BINDING CASSETTE SUB-FAMILY B MEMBER 10, MITOCHONDRIAL"/>
    <property type="match status" value="1"/>
</dbReference>
<dbReference type="PANTHER" id="PTHR43394">
    <property type="entry name" value="ATP-DEPENDENT PERMEASE MDL1, MITOCHONDRIAL"/>
    <property type="match status" value="1"/>
</dbReference>
<dbReference type="AlphaFoldDB" id="A0A0M4LIG4"/>
<organism evidence="2 3">
    <name type="scientific">Bifidobacterium longum subsp. infantis</name>
    <dbReference type="NCBI Taxonomy" id="1682"/>
    <lineage>
        <taxon>Bacteria</taxon>
        <taxon>Bacillati</taxon>
        <taxon>Actinomycetota</taxon>
        <taxon>Actinomycetes</taxon>
        <taxon>Bifidobacteriales</taxon>
        <taxon>Bifidobacteriaceae</taxon>
        <taxon>Bifidobacterium</taxon>
    </lineage>
</organism>
<reference evidence="2 3" key="1">
    <citation type="submission" date="2014-12" db="EMBL/GenBank/DDBJ databases">
        <title>Complete genome sequence of Bifidobacterium longum subsp. infantis BT1.</title>
        <authorList>
            <person name="Kim J.F."/>
            <person name="Kwak M.-J."/>
        </authorList>
    </citation>
    <scope>NUCLEOTIDE SEQUENCE [LARGE SCALE GENOMIC DNA]</scope>
    <source>
        <strain evidence="2 3">BT1</strain>
    </source>
</reference>
<dbReference type="Proteomes" id="UP000067206">
    <property type="component" value="Chromosome"/>
</dbReference>
<evidence type="ECO:0000313" key="2">
    <source>
        <dbReference type="EMBL" id="ALE09550.1"/>
    </source>
</evidence>
<dbReference type="InterPro" id="IPR003439">
    <property type="entry name" value="ABC_transporter-like_ATP-bd"/>
</dbReference>
<evidence type="ECO:0000313" key="3">
    <source>
        <dbReference type="Proteomes" id="UP000067206"/>
    </source>
</evidence>
<dbReference type="SUPFAM" id="SSF52540">
    <property type="entry name" value="P-loop containing nucleoside triphosphate hydrolases"/>
    <property type="match status" value="1"/>
</dbReference>
<name>A0A0M4LIG4_BIFLI</name>
<dbReference type="Gene3D" id="3.40.50.300">
    <property type="entry name" value="P-loop containing nucleotide triphosphate hydrolases"/>
    <property type="match status" value="1"/>
</dbReference>
<evidence type="ECO:0000259" key="1">
    <source>
        <dbReference type="Pfam" id="PF00005"/>
    </source>
</evidence>
<feature type="domain" description="ABC transporter" evidence="1">
    <location>
        <begin position="10"/>
        <end position="89"/>
    </location>
</feature>
<dbReference type="Pfam" id="PF00005">
    <property type="entry name" value="ABC_tran"/>
    <property type="match status" value="1"/>
</dbReference>
<keyword evidence="2" id="KW-0067">ATP-binding</keyword>
<sequence>MVFQDFTHIEVTVREFIDPALRQSDDELCDGLRHARALDIVDGLPGGLDTQLGQEWGGVGLSGGQWQRLALARTFLSGKPLWILDEPTAAVDATAEAAIYHDLIANRPAGTTVIVISHRPRVLTGMDRIIVLDHGHINETGTYRQLVDSNGTFARLAHDSLE</sequence>
<gene>
    <name evidence="2" type="ORF">RY67_1531</name>
</gene>
<dbReference type="InterPro" id="IPR039421">
    <property type="entry name" value="Type_1_exporter"/>
</dbReference>
<dbReference type="GO" id="GO:0016887">
    <property type="term" value="F:ATP hydrolysis activity"/>
    <property type="evidence" value="ECO:0007669"/>
    <property type="project" value="InterPro"/>
</dbReference>
<protein>
    <submittedName>
        <fullName evidence="2">Putative ABC transporter ATP-binding component</fullName>
    </submittedName>
</protein>
<dbReference type="PROSITE" id="PS00211">
    <property type="entry name" value="ABC_TRANSPORTER_1"/>
    <property type="match status" value="1"/>
</dbReference>